<dbReference type="GO" id="GO:0003924">
    <property type="term" value="F:GTPase activity"/>
    <property type="evidence" value="ECO:0007669"/>
    <property type="project" value="UniProtKB-UniRule"/>
</dbReference>
<evidence type="ECO:0000256" key="3">
    <source>
        <dbReference type="ARBA" id="ARBA00022517"/>
    </source>
</evidence>
<dbReference type="SUPFAM" id="SSF54814">
    <property type="entry name" value="Prokaryotic type KH domain (KH-domain type II)"/>
    <property type="match status" value="1"/>
</dbReference>
<evidence type="ECO:0000256" key="8">
    <source>
        <dbReference type="PROSITE-ProRule" id="PRU01050"/>
    </source>
</evidence>
<dbReference type="Gene3D" id="3.40.50.300">
    <property type="entry name" value="P-loop containing nucleotide triphosphate hydrolases"/>
    <property type="match status" value="1"/>
</dbReference>
<dbReference type="GO" id="GO:0005886">
    <property type="term" value="C:plasma membrane"/>
    <property type="evidence" value="ECO:0007669"/>
    <property type="project" value="UniProtKB-SubCell"/>
</dbReference>
<dbReference type="GO" id="GO:0000028">
    <property type="term" value="P:ribosomal small subunit assembly"/>
    <property type="evidence" value="ECO:0007669"/>
    <property type="project" value="TreeGrafter"/>
</dbReference>
<dbReference type="InterPro" id="IPR027417">
    <property type="entry name" value="P-loop_NTPase"/>
</dbReference>
<evidence type="ECO:0000256" key="1">
    <source>
        <dbReference type="ARBA" id="ARBA00007921"/>
    </source>
</evidence>
<dbReference type="EMBL" id="LR217722">
    <property type="protein sequence ID" value="VFP84928.1"/>
    <property type="molecule type" value="Genomic_DNA"/>
</dbReference>
<keyword evidence="4 7" id="KW-0547">Nucleotide-binding</keyword>
<dbReference type="Pfam" id="PF01926">
    <property type="entry name" value="MMR_HSR1"/>
    <property type="match status" value="1"/>
</dbReference>
<dbReference type="NCBIfam" id="TIGR00436">
    <property type="entry name" value="era"/>
    <property type="match status" value="1"/>
</dbReference>
<feature type="region of interest" description="G2" evidence="8">
    <location>
        <begin position="40"/>
        <end position="44"/>
    </location>
</feature>
<feature type="binding site" evidence="7">
    <location>
        <begin position="123"/>
        <end position="126"/>
    </location>
    <ligand>
        <name>GTP</name>
        <dbReference type="ChEBI" id="CHEBI:37565"/>
    </ligand>
</feature>
<dbReference type="RefSeq" id="WP_154048860.1">
    <property type="nucleotide sequence ID" value="NZ_LR217722.1"/>
</dbReference>
<dbReference type="InterPro" id="IPR030388">
    <property type="entry name" value="G_ERA_dom"/>
</dbReference>
<dbReference type="InterPro" id="IPR015946">
    <property type="entry name" value="KH_dom-like_a/b"/>
</dbReference>
<dbReference type="HAMAP" id="MF_00367">
    <property type="entry name" value="GTPase_Era"/>
    <property type="match status" value="1"/>
</dbReference>
<dbReference type="InterPro" id="IPR009019">
    <property type="entry name" value="KH_sf_prok-type"/>
</dbReference>
<dbReference type="GO" id="GO:0070181">
    <property type="term" value="F:small ribosomal subunit rRNA binding"/>
    <property type="evidence" value="ECO:0007669"/>
    <property type="project" value="UniProtKB-UniRule"/>
</dbReference>
<comment type="function">
    <text evidence="7">An essential GTPase that binds both GDP and GTP, with rapid nucleotide exchange. Plays a role in 16S rRNA processing and 30S ribosomal subunit biogenesis and possibly also in cell cycle regulation and energy metabolism.</text>
</comment>
<dbReference type="PANTHER" id="PTHR42698:SF1">
    <property type="entry name" value="GTPASE ERA, MITOCHONDRIAL"/>
    <property type="match status" value="1"/>
</dbReference>
<dbReference type="GO" id="GO:0043024">
    <property type="term" value="F:ribosomal small subunit binding"/>
    <property type="evidence" value="ECO:0007669"/>
    <property type="project" value="TreeGrafter"/>
</dbReference>
<dbReference type="OrthoDB" id="9805918at2"/>
<proteinExistence type="inferred from homology"/>
<comment type="similarity">
    <text evidence="1 7 8">Belongs to the TRAFAC class TrmE-Era-EngA-EngB-Septin-like GTPase superfamily. Era GTPase family.</text>
</comment>
<evidence type="ECO:0000313" key="11">
    <source>
        <dbReference type="Proteomes" id="UP000294413"/>
    </source>
</evidence>
<keyword evidence="5 7" id="KW-0694">RNA-binding</keyword>
<evidence type="ECO:0000313" key="10">
    <source>
        <dbReference type="EMBL" id="VFP84928.1"/>
    </source>
</evidence>
<gene>
    <name evidence="7 10" type="primary">era</name>
    <name evidence="10" type="ORF">BUCISPPA3004_170</name>
</gene>
<protein>
    <recommendedName>
        <fullName evidence="2 7">GTPase Era</fullName>
    </recommendedName>
</protein>
<keyword evidence="7" id="KW-0472">Membrane</keyword>
<dbReference type="PRINTS" id="PR00449">
    <property type="entry name" value="RASTRNSFRMNG"/>
</dbReference>
<feature type="region of interest" description="G1" evidence="8">
    <location>
        <begin position="14"/>
        <end position="21"/>
    </location>
</feature>
<dbReference type="Proteomes" id="UP000294413">
    <property type="component" value="Chromosome 1"/>
</dbReference>
<dbReference type="SUPFAM" id="SSF52540">
    <property type="entry name" value="P-loop containing nucleoside triphosphate hydrolases"/>
    <property type="match status" value="1"/>
</dbReference>
<keyword evidence="7" id="KW-1003">Cell membrane</keyword>
<comment type="subcellular location">
    <subcellularLocation>
        <location evidence="7">Cytoplasm</location>
    </subcellularLocation>
    <subcellularLocation>
        <location evidence="7">Cell membrane</location>
        <topology evidence="7">Peripheral membrane protein</topology>
    </subcellularLocation>
</comment>
<dbReference type="Gene3D" id="3.30.300.20">
    <property type="match status" value="1"/>
</dbReference>
<dbReference type="CDD" id="cd22534">
    <property type="entry name" value="KH-II_Era"/>
    <property type="match status" value="1"/>
</dbReference>
<feature type="region of interest" description="G4" evidence="8">
    <location>
        <begin position="123"/>
        <end position="126"/>
    </location>
</feature>
<dbReference type="AlphaFoldDB" id="A0A451DEA3"/>
<evidence type="ECO:0000256" key="5">
    <source>
        <dbReference type="ARBA" id="ARBA00022884"/>
    </source>
</evidence>
<dbReference type="InterPro" id="IPR005662">
    <property type="entry name" value="GTPase_Era-like"/>
</dbReference>
<organism evidence="10 11">
    <name type="scientific">Buchnera aphidicola</name>
    <name type="common">Cinara splendens</name>
    <dbReference type="NCBI Taxonomy" id="2518979"/>
    <lineage>
        <taxon>Bacteria</taxon>
        <taxon>Pseudomonadati</taxon>
        <taxon>Pseudomonadota</taxon>
        <taxon>Gammaproteobacteria</taxon>
        <taxon>Enterobacterales</taxon>
        <taxon>Erwiniaceae</taxon>
        <taxon>Buchnera</taxon>
    </lineage>
</organism>
<keyword evidence="7" id="KW-0699">rRNA-binding</keyword>
<evidence type="ECO:0000256" key="2">
    <source>
        <dbReference type="ARBA" id="ARBA00020484"/>
    </source>
</evidence>
<dbReference type="InterPro" id="IPR006073">
    <property type="entry name" value="GTP-bd"/>
</dbReference>
<evidence type="ECO:0000259" key="9">
    <source>
        <dbReference type="PROSITE" id="PS51713"/>
    </source>
</evidence>
<keyword evidence="3 7" id="KW-0690">Ribosome biogenesis</keyword>
<dbReference type="GO" id="GO:0005525">
    <property type="term" value="F:GTP binding"/>
    <property type="evidence" value="ECO:0007669"/>
    <property type="project" value="UniProtKB-UniRule"/>
</dbReference>
<dbReference type="GO" id="GO:0005829">
    <property type="term" value="C:cytosol"/>
    <property type="evidence" value="ECO:0007669"/>
    <property type="project" value="TreeGrafter"/>
</dbReference>
<dbReference type="InterPro" id="IPR004044">
    <property type="entry name" value="KH_dom_type_2"/>
</dbReference>
<feature type="domain" description="Era-type G" evidence="9">
    <location>
        <begin position="6"/>
        <end position="174"/>
    </location>
</feature>
<reference evidence="10 11" key="1">
    <citation type="submission" date="2019-02" db="EMBL/GenBank/DDBJ databases">
        <authorList>
            <person name="Manzano-Marin A."/>
            <person name="Manzano-Marin A."/>
        </authorList>
    </citation>
    <scope>NUCLEOTIDE SEQUENCE [LARGE SCALE GENOMIC DNA]</scope>
    <source>
        <strain evidence="10 11">BuCisplendens</strain>
    </source>
</reference>
<comment type="caution">
    <text evidence="7">Lacks conserved residue(s) required for the propagation of feature annotation.</text>
</comment>
<accession>A0A451DEA3</accession>
<dbReference type="InterPro" id="IPR005225">
    <property type="entry name" value="Small_GTP-bd"/>
</dbReference>
<feature type="binding site" evidence="7">
    <location>
        <begin position="14"/>
        <end position="21"/>
    </location>
    <ligand>
        <name>GTP</name>
        <dbReference type="ChEBI" id="CHEBI:37565"/>
    </ligand>
</feature>
<evidence type="ECO:0000256" key="4">
    <source>
        <dbReference type="ARBA" id="ARBA00022741"/>
    </source>
</evidence>
<dbReference type="NCBIfam" id="TIGR00231">
    <property type="entry name" value="small_GTP"/>
    <property type="match status" value="1"/>
</dbReference>
<dbReference type="PANTHER" id="PTHR42698">
    <property type="entry name" value="GTPASE ERA"/>
    <property type="match status" value="1"/>
</dbReference>
<name>A0A451DEA3_9GAMM</name>
<keyword evidence="7" id="KW-0963">Cytoplasm</keyword>
<sequence>MKKNTFFGKVLIVGRTNVGKSTLLNQFIASNVSITSRKPNTTQSYVTGIYTSNVTQFELIDSPGVEISHKKYLNKKNLRNTYNLIQETNIIIFMITSFVWTSQEQQLLDYIKKNNDTYIVVINKIDKIKNKKSLLPFIFKISQLTENHEIFLISAKKKMYLEQILTYISKKLPISQHKYLNDVKTTCTKKFLTTEIIRETLINLLNQELVYAFTVSVSCLYQDKKKRYIIECLIFIKNIRHKKIIIGYKGEKIRQCCRISQYKLKKLFKEYIFLKIQVKIK</sequence>
<feature type="region of interest" description="G3" evidence="8">
    <location>
        <begin position="61"/>
        <end position="64"/>
    </location>
</feature>
<evidence type="ECO:0000256" key="6">
    <source>
        <dbReference type="ARBA" id="ARBA00023134"/>
    </source>
</evidence>
<evidence type="ECO:0000256" key="7">
    <source>
        <dbReference type="HAMAP-Rule" id="MF_00367"/>
    </source>
</evidence>
<comment type="subunit">
    <text evidence="7">Monomer.</text>
</comment>
<dbReference type="PROSITE" id="PS51713">
    <property type="entry name" value="G_ERA"/>
    <property type="match status" value="1"/>
</dbReference>
<dbReference type="Pfam" id="PF07650">
    <property type="entry name" value="KH_2"/>
    <property type="match status" value="1"/>
</dbReference>
<feature type="region of interest" description="G5" evidence="8">
    <location>
        <begin position="153"/>
        <end position="155"/>
    </location>
</feature>
<keyword evidence="6 7" id="KW-0342">GTP-binding</keyword>